<evidence type="ECO:0000256" key="1">
    <source>
        <dbReference type="ARBA" id="ARBA00004459"/>
    </source>
</evidence>
<comment type="subcellular location">
    <subcellularLocation>
        <location evidence="1">Cell outer membrane</location>
        <topology evidence="1">Lipid-anchor</topology>
    </subcellularLocation>
</comment>
<dbReference type="RefSeq" id="WP_012109335.1">
    <property type="nucleotide sequence ID" value="NC_009714.1"/>
</dbReference>
<evidence type="ECO:0008006" key="9">
    <source>
        <dbReference type="Google" id="ProtNLM"/>
    </source>
</evidence>
<feature type="signal peptide" evidence="6">
    <location>
        <begin position="1"/>
        <end position="21"/>
    </location>
</feature>
<gene>
    <name evidence="7" type="ordered locus">CHAB381_1496</name>
</gene>
<proteinExistence type="predicted"/>
<evidence type="ECO:0000256" key="4">
    <source>
        <dbReference type="ARBA" id="ARBA00023139"/>
    </source>
</evidence>
<keyword evidence="8" id="KW-1185">Reference proteome</keyword>
<evidence type="ECO:0000256" key="5">
    <source>
        <dbReference type="ARBA" id="ARBA00023288"/>
    </source>
</evidence>
<protein>
    <recommendedName>
        <fullName evidence="9">DUF4136 domain-containing protein</fullName>
    </recommendedName>
</protein>
<dbReference type="Proteomes" id="UP000002407">
    <property type="component" value="Chromosome"/>
</dbReference>
<organism evidence="7 8">
    <name type="scientific">Campylobacter hominis (strain ATCC BAA-381 / DSM 21671 / CCUG 45161 / LMG 19568 / NCTC 13146 / CH001A)</name>
    <dbReference type="NCBI Taxonomy" id="360107"/>
    <lineage>
        <taxon>Bacteria</taxon>
        <taxon>Pseudomonadati</taxon>
        <taxon>Campylobacterota</taxon>
        <taxon>Epsilonproteobacteria</taxon>
        <taxon>Campylobacterales</taxon>
        <taxon>Campylobacteraceae</taxon>
        <taxon>Campylobacter</taxon>
    </lineage>
</organism>
<evidence type="ECO:0000256" key="2">
    <source>
        <dbReference type="ARBA" id="ARBA00022729"/>
    </source>
</evidence>
<sequence>MKNLNTLFFALFIILFLDACAGKNSQNLGVVELSQPVFISEFPTDKTAFVNFTNTSNFDSNLTKALSFNLQKAGYKLSDEKAANFVIKGNLNYFRRKIVKDPNPFYGSVGFGFGGYRYSGIGVGMGFPVYFNDDDYDYRTNSYIYDAQVSLLIRIKNNGNTKDYTTNLNYQTGRNLNGTSSITDEFNAQISKIILQILKTE</sequence>
<dbReference type="HOGENOM" id="CLU_1358368_0_0_7"/>
<accession>A7I3E0</accession>
<keyword evidence="5" id="KW-0449">Lipoprotein</keyword>
<dbReference type="OrthoDB" id="5363656at2"/>
<dbReference type="eggNOG" id="ENOG5030BJ0">
    <property type="taxonomic scope" value="Bacteria"/>
</dbReference>
<dbReference type="InterPro" id="IPR008874">
    <property type="entry name" value="TraT_complement-R"/>
</dbReference>
<evidence type="ECO:0000256" key="3">
    <source>
        <dbReference type="ARBA" id="ARBA00023136"/>
    </source>
</evidence>
<dbReference type="EMBL" id="CP000776">
    <property type="protein sequence ID" value="ABS52429.1"/>
    <property type="molecule type" value="Genomic_DNA"/>
</dbReference>
<feature type="chain" id="PRO_5002709886" description="DUF4136 domain-containing protein" evidence="6">
    <location>
        <begin position="22"/>
        <end position="201"/>
    </location>
</feature>
<dbReference type="Pfam" id="PF05818">
    <property type="entry name" value="TraT"/>
    <property type="match status" value="1"/>
</dbReference>
<keyword evidence="4" id="KW-0564">Palmitate</keyword>
<evidence type="ECO:0000313" key="7">
    <source>
        <dbReference type="EMBL" id="ABS52429.1"/>
    </source>
</evidence>
<dbReference type="KEGG" id="cha:CHAB381_1496"/>
<keyword evidence="3" id="KW-0472">Membrane</keyword>
<dbReference type="GO" id="GO:0009279">
    <property type="term" value="C:cell outer membrane"/>
    <property type="evidence" value="ECO:0007669"/>
    <property type="project" value="UniProtKB-SubCell"/>
</dbReference>
<name>A7I3E0_CAMHC</name>
<dbReference type="AlphaFoldDB" id="A7I3E0"/>
<evidence type="ECO:0000313" key="8">
    <source>
        <dbReference type="Proteomes" id="UP000002407"/>
    </source>
</evidence>
<evidence type="ECO:0000256" key="6">
    <source>
        <dbReference type="SAM" id="SignalP"/>
    </source>
</evidence>
<dbReference type="STRING" id="360107.CHAB381_1496"/>
<keyword evidence="2 6" id="KW-0732">Signal</keyword>
<reference evidence="8" key="1">
    <citation type="submission" date="2007-07" db="EMBL/GenBank/DDBJ databases">
        <title>Complete genome sequence of Campylobacter hominis ATCC BAA-381, a commensal isolated from the human gastrointestinal tract.</title>
        <authorList>
            <person name="Fouts D.E."/>
            <person name="Mongodin E.F."/>
            <person name="Puiu D."/>
            <person name="Sebastian Y."/>
            <person name="Miller W.G."/>
            <person name="Mandrell R.E."/>
            <person name="Nelson K.E."/>
        </authorList>
    </citation>
    <scope>NUCLEOTIDE SEQUENCE [LARGE SCALE GENOMIC DNA]</scope>
    <source>
        <strain evidence="8">ATCC BAA-381 / LMG 19568 / NCTC 13146 / CH001A</strain>
    </source>
</reference>